<dbReference type="InterPro" id="IPR055346">
    <property type="entry name" value="Fe-S_cluster_assembly_SufBD"/>
</dbReference>
<dbReference type="PANTHER" id="PTHR43575:SF1">
    <property type="entry name" value="PROTEIN ABCI7, CHLOROPLASTIC"/>
    <property type="match status" value="1"/>
</dbReference>
<reference evidence="3" key="1">
    <citation type="submission" date="2020-06" db="EMBL/GenBank/DDBJ databases">
        <authorList>
            <consortium name="Plant Systems Biology data submission"/>
        </authorList>
    </citation>
    <scope>NUCLEOTIDE SEQUENCE</scope>
    <source>
        <strain evidence="3">D6</strain>
    </source>
</reference>
<protein>
    <submittedName>
        <fullName evidence="3">UPF0051 protein slr0076</fullName>
    </submittedName>
</protein>
<evidence type="ECO:0000313" key="3">
    <source>
        <dbReference type="EMBL" id="CAB9500879.1"/>
    </source>
</evidence>
<dbReference type="PANTHER" id="PTHR43575">
    <property type="entry name" value="PROTEIN ABCI7, CHLOROPLASTIC"/>
    <property type="match status" value="1"/>
</dbReference>
<dbReference type="OrthoDB" id="2510at2759"/>
<dbReference type="Proteomes" id="UP001153069">
    <property type="component" value="Unassembled WGS sequence"/>
</dbReference>
<accession>A0A9N8DHK8</accession>
<dbReference type="Pfam" id="PF01458">
    <property type="entry name" value="SUFBD_core"/>
    <property type="match status" value="1"/>
</dbReference>
<dbReference type="InterPro" id="IPR000825">
    <property type="entry name" value="SUF_FeS_clus_asmbl_SufBD_core"/>
</dbReference>
<dbReference type="EMBL" id="CAICTM010000093">
    <property type="protein sequence ID" value="CAB9500879.1"/>
    <property type="molecule type" value="Genomic_DNA"/>
</dbReference>
<name>A0A9N8DHK8_9STRA</name>
<comment type="caution">
    <text evidence="3">The sequence shown here is derived from an EMBL/GenBank/DDBJ whole genome shotgun (WGS) entry which is preliminary data.</text>
</comment>
<feature type="domain" description="SUF system FeS cluster assembly SufBD core" evidence="2">
    <location>
        <begin position="357"/>
        <end position="622"/>
    </location>
</feature>
<evidence type="ECO:0000256" key="1">
    <source>
        <dbReference type="SAM" id="SignalP"/>
    </source>
</evidence>
<keyword evidence="1" id="KW-0732">Signal</keyword>
<organism evidence="3 4">
    <name type="scientific">Seminavis robusta</name>
    <dbReference type="NCBI Taxonomy" id="568900"/>
    <lineage>
        <taxon>Eukaryota</taxon>
        <taxon>Sar</taxon>
        <taxon>Stramenopiles</taxon>
        <taxon>Ochrophyta</taxon>
        <taxon>Bacillariophyta</taxon>
        <taxon>Bacillariophyceae</taxon>
        <taxon>Bacillariophycidae</taxon>
        <taxon>Naviculales</taxon>
        <taxon>Naviculaceae</taxon>
        <taxon>Seminavis</taxon>
    </lineage>
</organism>
<keyword evidence="4" id="KW-1185">Reference proteome</keyword>
<evidence type="ECO:0000313" key="4">
    <source>
        <dbReference type="Proteomes" id="UP001153069"/>
    </source>
</evidence>
<dbReference type="SUPFAM" id="SSF101960">
    <property type="entry name" value="Stabilizer of iron transporter SufD"/>
    <property type="match status" value="1"/>
</dbReference>
<feature type="signal peptide" evidence="1">
    <location>
        <begin position="1"/>
        <end position="22"/>
    </location>
</feature>
<gene>
    <name evidence="3" type="ORF">SEMRO_94_G048910.1</name>
</gene>
<feature type="chain" id="PRO_5040402335" evidence="1">
    <location>
        <begin position="23"/>
        <end position="670"/>
    </location>
</feature>
<dbReference type="AlphaFoldDB" id="A0A9N8DHK8"/>
<sequence length="670" mass="72684">MRLSLPNSSLALLLLGSSGVDGFSSSISSSWATRRATSPLFVSIGLGPDEETKERSEMVAGVDYEIPNHEEYRLSQRSKFDEQCDVWYGQLLGEDNGVLGPLAVEARKILNTPVPLENEIRAPVENKEEYTPYVTTRLPWTPITPAFGVEEYGLPIPRRNAETWRHFDVVGMVEQDYSTIPDGTGSPLELSEDEVTDIADKLKEKGGWLDDDSCSGRLVYIDGRFAPQLSMTNDVAQSLDSTTNLSDEVKTYLARLTDGFTDELAAPVVINDEGDTWSSYKKLSGPDHCIGEATSQFAINSQQGTACFAALNTARTGAVAYVHAAANQDEEIDVPKPVLIVNAVTSSGSAGDAEEGKGVAFHPRTLVVADEGSRLSVVQSCVDLDSTEEAHRPKLYNGYTQLFVKENANLTHSYLEESGGIVTGGVEQNDDDIEEGMPNPREVESQRPALKDTHLEAIDVHIVGKGGAYQGTMMGLGGSGRARTAMSVTLLRPETTATINGFALSGGAQRTDMKTNIHHIADDTVSRQVQKNMIGGRATGAFRGRIRVEQSAQLTDSEQLSRTILLSDRSRAWAVPSLEIIADDVTCAHGATVSDLSEEELFYLRSRGLTTAIARNLLMYAFAGDISACVDPTMLGAVDSQEGLQKRVIQRLENLVPRGQRAIKGEYQSV</sequence>
<evidence type="ECO:0000259" key="2">
    <source>
        <dbReference type="Pfam" id="PF01458"/>
    </source>
</evidence>
<proteinExistence type="predicted"/>
<dbReference type="GO" id="GO:0016226">
    <property type="term" value="P:iron-sulfur cluster assembly"/>
    <property type="evidence" value="ECO:0007669"/>
    <property type="project" value="InterPro"/>
</dbReference>
<dbReference type="InterPro" id="IPR037284">
    <property type="entry name" value="SUF_FeS_clus_asmbl_SufBD_sf"/>
</dbReference>